<evidence type="ECO:0000313" key="7">
    <source>
        <dbReference type="Proteomes" id="UP000247540"/>
    </source>
</evidence>
<dbReference type="Gene3D" id="3.30.70.270">
    <property type="match status" value="1"/>
</dbReference>
<dbReference type="SUPFAM" id="SSF52172">
    <property type="entry name" value="CheY-like"/>
    <property type="match status" value="1"/>
</dbReference>
<feature type="modified residue" description="4-aspartylphosphate" evidence="3">
    <location>
        <position position="47"/>
    </location>
</feature>
<dbReference type="InterPro" id="IPR050469">
    <property type="entry name" value="Diguanylate_Cyclase"/>
</dbReference>
<proteinExistence type="predicted"/>
<gene>
    <name evidence="6" type="ORF">DFQ15_10766</name>
</gene>
<dbReference type="EC" id="2.7.7.65" evidence="1"/>
<dbReference type="FunFam" id="3.30.70.270:FF:000001">
    <property type="entry name" value="Diguanylate cyclase domain protein"/>
    <property type="match status" value="1"/>
</dbReference>
<evidence type="ECO:0000259" key="5">
    <source>
        <dbReference type="PROSITE" id="PS50887"/>
    </source>
</evidence>
<dbReference type="Gene3D" id="3.40.50.2300">
    <property type="match status" value="1"/>
</dbReference>
<dbReference type="PROSITE" id="PS50887">
    <property type="entry name" value="GGDEF"/>
    <property type="match status" value="1"/>
</dbReference>
<comment type="catalytic activity">
    <reaction evidence="2">
        <text>2 GTP = 3',3'-c-di-GMP + 2 diphosphate</text>
        <dbReference type="Rhea" id="RHEA:24898"/>
        <dbReference type="ChEBI" id="CHEBI:33019"/>
        <dbReference type="ChEBI" id="CHEBI:37565"/>
        <dbReference type="ChEBI" id="CHEBI:58805"/>
        <dbReference type="EC" id="2.7.7.65"/>
    </reaction>
</comment>
<evidence type="ECO:0000256" key="1">
    <source>
        <dbReference type="ARBA" id="ARBA00012528"/>
    </source>
</evidence>
<dbReference type="EMBL" id="QJTC01000007">
    <property type="protein sequence ID" value="PYE78416.1"/>
    <property type="molecule type" value="Genomic_DNA"/>
</dbReference>
<dbReference type="InterPro" id="IPR000160">
    <property type="entry name" value="GGDEF_dom"/>
</dbReference>
<feature type="domain" description="GGDEF" evidence="5">
    <location>
        <begin position="157"/>
        <end position="294"/>
    </location>
</feature>
<dbReference type="PROSITE" id="PS50110">
    <property type="entry name" value="RESPONSE_REGULATORY"/>
    <property type="match status" value="1"/>
</dbReference>
<evidence type="ECO:0000256" key="2">
    <source>
        <dbReference type="ARBA" id="ARBA00034247"/>
    </source>
</evidence>
<dbReference type="GO" id="GO:0005886">
    <property type="term" value="C:plasma membrane"/>
    <property type="evidence" value="ECO:0007669"/>
    <property type="project" value="TreeGrafter"/>
</dbReference>
<dbReference type="SUPFAM" id="SSF55073">
    <property type="entry name" value="Nucleotide cyclase"/>
    <property type="match status" value="1"/>
</dbReference>
<keyword evidence="7" id="KW-1185">Reference proteome</keyword>
<dbReference type="Pfam" id="PF00990">
    <property type="entry name" value="GGDEF"/>
    <property type="match status" value="1"/>
</dbReference>
<dbReference type="PANTHER" id="PTHR45138:SF9">
    <property type="entry name" value="DIGUANYLATE CYCLASE DGCM-RELATED"/>
    <property type="match status" value="1"/>
</dbReference>
<dbReference type="Pfam" id="PF00072">
    <property type="entry name" value="Response_reg"/>
    <property type="match status" value="1"/>
</dbReference>
<evidence type="ECO:0000313" key="6">
    <source>
        <dbReference type="EMBL" id="PYE78416.1"/>
    </source>
</evidence>
<dbReference type="NCBIfam" id="TIGR00254">
    <property type="entry name" value="GGDEF"/>
    <property type="match status" value="1"/>
</dbReference>
<dbReference type="GO" id="GO:0043709">
    <property type="term" value="P:cell adhesion involved in single-species biofilm formation"/>
    <property type="evidence" value="ECO:0007669"/>
    <property type="project" value="TreeGrafter"/>
</dbReference>
<dbReference type="SMART" id="SM00448">
    <property type="entry name" value="REC"/>
    <property type="match status" value="1"/>
</dbReference>
<dbReference type="GO" id="GO:0000160">
    <property type="term" value="P:phosphorelay signal transduction system"/>
    <property type="evidence" value="ECO:0007669"/>
    <property type="project" value="InterPro"/>
</dbReference>
<dbReference type="GO" id="GO:1902201">
    <property type="term" value="P:negative regulation of bacterial-type flagellum-dependent cell motility"/>
    <property type="evidence" value="ECO:0007669"/>
    <property type="project" value="TreeGrafter"/>
</dbReference>
<dbReference type="InterPro" id="IPR011006">
    <property type="entry name" value="CheY-like_superfamily"/>
</dbReference>
<accession>A0A318SI80</accession>
<dbReference type="InterPro" id="IPR001789">
    <property type="entry name" value="Sig_transdc_resp-reg_receiver"/>
</dbReference>
<dbReference type="PANTHER" id="PTHR45138">
    <property type="entry name" value="REGULATORY COMPONENTS OF SENSORY TRANSDUCTION SYSTEM"/>
    <property type="match status" value="1"/>
</dbReference>
<dbReference type="Proteomes" id="UP000247540">
    <property type="component" value="Unassembled WGS sequence"/>
</dbReference>
<comment type="caution">
    <text evidence="6">The sequence shown here is derived from an EMBL/GenBank/DDBJ whole genome shotgun (WGS) entry which is preliminary data.</text>
</comment>
<protein>
    <recommendedName>
        <fullName evidence="1">diguanylate cyclase</fullName>
        <ecNumber evidence="1">2.7.7.65</ecNumber>
    </recommendedName>
</protein>
<keyword evidence="3" id="KW-0597">Phosphoprotein</keyword>
<evidence type="ECO:0000256" key="3">
    <source>
        <dbReference type="PROSITE-ProRule" id="PRU00169"/>
    </source>
</evidence>
<organism evidence="6 7">
    <name type="scientific">Xylophilus ampelinus</name>
    <dbReference type="NCBI Taxonomy" id="54067"/>
    <lineage>
        <taxon>Bacteria</taxon>
        <taxon>Pseudomonadati</taxon>
        <taxon>Pseudomonadota</taxon>
        <taxon>Betaproteobacteria</taxon>
        <taxon>Burkholderiales</taxon>
        <taxon>Xylophilus</taxon>
    </lineage>
</organism>
<dbReference type="CDD" id="cd01949">
    <property type="entry name" value="GGDEF"/>
    <property type="match status" value="1"/>
</dbReference>
<name>A0A318SI80_9BURK</name>
<dbReference type="InterPro" id="IPR043128">
    <property type="entry name" value="Rev_trsase/Diguanyl_cyclase"/>
</dbReference>
<dbReference type="InterPro" id="IPR029787">
    <property type="entry name" value="Nucleotide_cyclase"/>
</dbReference>
<dbReference type="SMART" id="SM00267">
    <property type="entry name" value="GGDEF"/>
    <property type="match status" value="1"/>
</dbReference>
<sequence length="303" mass="32737">MLVDDSHTSMAVMAELLATAYEVLTASTGLQGLEMARACRPDLVLLDVVLPDINGFEVLQRLRADPATAMVAVVFVTGFDRPGDEARGLMLGASDYILKPAEPPVLFARVTAQLRLVRQRTAMEELAHLDELTGIPNRRQFDEVLAAECRRADRQKHPVSVAIFDVDFFKQYNDCYGHPAGDRALKAVARVLRDGMHRPGDLAARYGGEEFALVLGGTSRQGAMALVNRLRQAVGGLQIAHSDSPIAPHLTVSVGVASTISTAASNPQILVQRADDSLYRAKEFGRNMAVFDGDFGHASLSAA</sequence>
<reference evidence="6 7" key="1">
    <citation type="submission" date="2018-06" db="EMBL/GenBank/DDBJ databases">
        <title>Genomic Encyclopedia of Type Strains, Phase III (KMG-III): the genomes of soil and plant-associated and newly described type strains.</title>
        <authorList>
            <person name="Whitman W."/>
        </authorList>
    </citation>
    <scope>NUCLEOTIDE SEQUENCE [LARGE SCALE GENOMIC DNA]</scope>
    <source>
        <strain evidence="6 7">CECT 7646</strain>
    </source>
</reference>
<evidence type="ECO:0000259" key="4">
    <source>
        <dbReference type="PROSITE" id="PS50110"/>
    </source>
</evidence>
<dbReference type="GO" id="GO:0052621">
    <property type="term" value="F:diguanylate cyclase activity"/>
    <property type="evidence" value="ECO:0007669"/>
    <property type="project" value="UniProtKB-EC"/>
</dbReference>
<dbReference type="AlphaFoldDB" id="A0A318SI80"/>
<feature type="domain" description="Response regulatory" evidence="4">
    <location>
        <begin position="1"/>
        <end position="114"/>
    </location>
</feature>